<proteinExistence type="predicted"/>
<evidence type="ECO:0000313" key="1">
    <source>
        <dbReference type="EMBL" id="EMM0028762.1"/>
    </source>
</evidence>
<comment type="caution">
    <text evidence="1">The sequence shown here is derived from an EMBL/GenBank/DDBJ whole genome shotgun (WGS) entry which is preliminary data.</text>
</comment>
<gene>
    <name evidence="1" type="ORF">P6223_005473</name>
</gene>
<reference evidence="1" key="1">
    <citation type="submission" date="2024-02" db="EMBL/GenBank/DDBJ databases">
        <authorList>
            <consortium name="Clinical and Environmental Microbiology Branch: Whole genome sequencing antimicrobial resistance pathogens in the healthcare setting"/>
        </authorList>
    </citation>
    <scope>NUCLEOTIDE SEQUENCE</scope>
    <source>
        <strain evidence="1">2023CK-00345</strain>
    </source>
</reference>
<sequence length="175" mass="20760">MLKKFLFYGKPELPNTQQTKDSVMFRLAKPEDYEFIPDINLWELSFDKRPVRGVRCEDPVLGAQQYNDTQQSILLNRQRQKLRKQNFFSLENISWDGIFDWCLSKGTQEECYLIVKLYYAKNKDEHYSTLSKLKKCEGFYHESDLYLWVSMFFMSGNKIASTDKLTLVEEKGGYI</sequence>
<name>A0AAI9H3A2_ECOLX</name>
<organism evidence="1">
    <name type="scientific">Escherichia coli</name>
    <dbReference type="NCBI Taxonomy" id="562"/>
    <lineage>
        <taxon>Bacteria</taxon>
        <taxon>Pseudomonadati</taxon>
        <taxon>Pseudomonadota</taxon>
        <taxon>Gammaproteobacteria</taxon>
        <taxon>Enterobacterales</taxon>
        <taxon>Enterobacteriaceae</taxon>
        <taxon>Escherichia</taxon>
    </lineage>
</organism>
<accession>A0AAI9H3A2</accession>
<dbReference type="EMBL" id="ABLFQU030000110">
    <property type="protein sequence ID" value="EMM0028762.1"/>
    <property type="molecule type" value="Genomic_DNA"/>
</dbReference>
<dbReference type="AlphaFoldDB" id="A0AAI9H3A2"/>
<protein>
    <submittedName>
        <fullName evidence="1">Uncharacterized protein</fullName>
    </submittedName>
</protein>